<dbReference type="InterPro" id="IPR000086">
    <property type="entry name" value="NUDIX_hydrolase_dom"/>
</dbReference>
<dbReference type="PANTHER" id="PTHR10885:SF0">
    <property type="entry name" value="ISOPENTENYL-DIPHOSPHATE DELTA-ISOMERASE"/>
    <property type="match status" value="1"/>
</dbReference>
<evidence type="ECO:0000313" key="5">
    <source>
        <dbReference type="EMBL" id="GBG60898.1"/>
    </source>
</evidence>
<name>A0A388JSW7_CHABU</name>
<proteinExistence type="predicted"/>
<dbReference type="Proteomes" id="UP000265515">
    <property type="component" value="Unassembled WGS sequence"/>
</dbReference>
<gene>
    <name evidence="5" type="ORF">CBR_g16018</name>
</gene>
<keyword evidence="2" id="KW-0175">Coiled coil</keyword>
<evidence type="ECO:0000313" key="6">
    <source>
        <dbReference type="Proteomes" id="UP000265515"/>
    </source>
</evidence>
<protein>
    <recommendedName>
        <fullName evidence="4">Nudix hydrolase domain-containing protein</fullName>
    </recommendedName>
</protein>
<feature type="compositionally biased region" description="Low complexity" evidence="3">
    <location>
        <begin position="422"/>
        <end position="443"/>
    </location>
</feature>
<comment type="function">
    <text evidence="1">Catalyzes the 1,3-allylic rearrangement of the homoallylic substrate isopentenyl (IPP) to its highly electrophilic allylic isomer, dimethylallyl diphosphate (DMAPP).</text>
</comment>
<evidence type="ECO:0000256" key="1">
    <source>
        <dbReference type="ARBA" id="ARBA00003951"/>
    </source>
</evidence>
<dbReference type="EMBL" id="BFEA01000015">
    <property type="protein sequence ID" value="GBG60898.1"/>
    <property type="molecule type" value="Genomic_DNA"/>
</dbReference>
<dbReference type="GO" id="GO:0004452">
    <property type="term" value="F:isopentenyl-diphosphate delta-isomerase activity"/>
    <property type="evidence" value="ECO:0007669"/>
    <property type="project" value="TreeGrafter"/>
</dbReference>
<reference evidence="5 6" key="1">
    <citation type="journal article" date="2018" name="Cell">
        <title>The Chara Genome: Secondary Complexity and Implications for Plant Terrestrialization.</title>
        <authorList>
            <person name="Nishiyama T."/>
            <person name="Sakayama H."/>
            <person name="Vries J.D."/>
            <person name="Buschmann H."/>
            <person name="Saint-Marcoux D."/>
            <person name="Ullrich K.K."/>
            <person name="Haas F.B."/>
            <person name="Vanderstraeten L."/>
            <person name="Becker D."/>
            <person name="Lang D."/>
            <person name="Vosolsobe S."/>
            <person name="Rombauts S."/>
            <person name="Wilhelmsson P.K.I."/>
            <person name="Janitza P."/>
            <person name="Kern R."/>
            <person name="Heyl A."/>
            <person name="Rumpler F."/>
            <person name="Villalobos L.I.A.C."/>
            <person name="Clay J.M."/>
            <person name="Skokan R."/>
            <person name="Toyoda A."/>
            <person name="Suzuki Y."/>
            <person name="Kagoshima H."/>
            <person name="Schijlen E."/>
            <person name="Tajeshwar N."/>
            <person name="Catarino B."/>
            <person name="Hetherington A.J."/>
            <person name="Saltykova A."/>
            <person name="Bonnot C."/>
            <person name="Breuninger H."/>
            <person name="Symeonidi A."/>
            <person name="Radhakrishnan G.V."/>
            <person name="Van Nieuwerburgh F."/>
            <person name="Deforce D."/>
            <person name="Chang C."/>
            <person name="Karol K.G."/>
            <person name="Hedrich R."/>
            <person name="Ulvskov P."/>
            <person name="Glockner G."/>
            <person name="Delwiche C.F."/>
            <person name="Petrasek J."/>
            <person name="Van de Peer Y."/>
            <person name="Friml J."/>
            <person name="Beilby M."/>
            <person name="Dolan L."/>
            <person name="Kohara Y."/>
            <person name="Sugano S."/>
            <person name="Fujiyama A."/>
            <person name="Delaux P.-M."/>
            <person name="Quint M."/>
            <person name="TheiBen G."/>
            <person name="Hagemann M."/>
            <person name="Harholt J."/>
            <person name="Dunand C."/>
            <person name="Zachgo S."/>
            <person name="Langdale J."/>
            <person name="Maumus F."/>
            <person name="Straeten D.V.D."/>
            <person name="Gould S.B."/>
            <person name="Rensing S.A."/>
        </authorList>
    </citation>
    <scope>NUCLEOTIDE SEQUENCE [LARGE SCALE GENOMIC DNA]</scope>
    <source>
        <strain evidence="5 6">S276</strain>
    </source>
</reference>
<feature type="domain" description="Nudix hydrolase" evidence="4">
    <location>
        <begin position="485"/>
        <end position="676"/>
    </location>
</feature>
<organism evidence="5 6">
    <name type="scientific">Chara braunii</name>
    <name type="common">Braun's stonewort</name>
    <dbReference type="NCBI Taxonomy" id="69332"/>
    <lineage>
        <taxon>Eukaryota</taxon>
        <taxon>Viridiplantae</taxon>
        <taxon>Streptophyta</taxon>
        <taxon>Charophyceae</taxon>
        <taxon>Charales</taxon>
        <taxon>Characeae</taxon>
        <taxon>Chara</taxon>
    </lineage>
</organism>
<dbReference type="OrthoDB" id="510307at2759"/>
<dbReference type="GO" id="GO:0005737">
    <property type="term" value="C:cytoplasm"/>
    <property type="evidence" value="ECO:0007669"/>
    <property type="project" value="TreeGrafter"/>
</dbReference>
<evidence type="ECO:0000256" key="2">
    <source>
        <dbReference type="SAM" id="Coils"/>
    </source>
</evidence>
<dbReference type="SUPFAM" id="SSF55811">
    <property type="entry name" value="Nudix"/>
    <property type="match status" value="1"/>
</dbReference>
<dbReference type="AlphaFoldDB" id="A0A388JSW7"/>
<dbReference type="InterPro" id="IPR015797">
    <property type="entry name" value="NUDIX_hydrolase-like_dom_sf"/>
</dbReference>
<feature type="region of interest" description="Disordered" evidence="3">
    <location>
        <begin position="491"/>
        <end position="525"/>
    </location>
</feature>
<dbReference type="PROSITE" id="PS51462">
    <property type="entry name" value="NUDIX"/>
    <property type="match status" value="1"/>
</dbReference>
<sequence>MLYVPRAEQEAIVKELEAEEDPLKRQTIEEEKKLEWKLPLSREKKKRMEEASKAAKELEVVKQQRAQLEAQKDWQGKMEVMARNIELLARAHEEQYQFSRGQDVALRPIQLGFREFAQEMMMHVGSEVKARLESTERFCTGGIEGAKLVAPREEEVCPRRGSVKVKFPDSYNGKKEENFNNWEANMNSYVHLQKIAHEEHVLTAFHALKDEAASFTRPLSRAAKCENAMVTYSLITPLSDFFKLLRERFADVTRSVRASDKLQTIHSHEWSARALKGVMDELVVVPDHGVTETQLANPFYRAMPEPLRGHFFEKIRESTMTYDTLSREVVAFEVQSMLVSTFWHKDLDKGKKWKGCTISGQRPKLNRGRREIRIGTTMRRTAIQAGLAARSCPTRTAEVIMRAAAHGVRHVAHPWSSYNCRTPSTASPSPSSLLTVPSSSQSTANKATSPSLEGRCAAGGGLSLSAARSSSSTTRVARVAQQLVPGRLSRGACHTRGRRGVAPAGGHCWHTDSSGVEHPRRRERQRRGIVTTMAKEDLVEPVVAEAHSEHQMKLMFEDECILVDENDNVIGHDSKYNCVRNAAQRKLLDELGIKPEQIPVDKFTVLGRIHYKAPSHGKWGEHEVDYLLIMRRDVDLEPNPDEVASVQYVDRAALREIVRKADAGEEGITLSPWFRLVVNTFLFKWWDRLEEGTLESIVDLDTIHRF</sequence>
<feature type="region of interest" description="Disordered" evidence="3">
    <location>
        <begin position="420"/>
        <end position="453"/>
    </location>
</feature>
<dbReference type="Gene3D" id="3.90.79.10">
    <property type="entry name" value="Nucleoside Triphosphate Pyrophosphohydrolase"/>
    <property type="match status" value="2"/>
</dbReference>
<accession>A0A388JSW7</accession>
<comment type="caution">
    <text evidence="5">The sequence shown here is derived from an EMBL/GenBank/DDBJ whole genome shotgun (WGS) entry which is preliminary data.</text>
</comment>
<dbReference type="PANTHER" id="PTHR10885">
    <property type="entry name" value="ISOPENTENYL-DIPHOSPHATE DELTA-ISOMERASE"/>
    <property type="match status" value="1"/>
</dbReference>
<dbReference type="STRING" id="69332.A0A388JSW7"/>
<dbReference type="Pfam" id="PF00293">
    <property type="entry name" value="NUDIX"/>
    <property type="match status" value="1"/>
</dbReference>
<feature type="coiled-coil region" evidence="2">
    <location>
        <begin position="41"/>
        <end position="71"/>
    </location>
</feature>
<evidence type="ECO:0000259" key="4">
    <source>
        <dbReference type="PROSITE" id="PS51462"/>
    </source>
</evidence>
<dbReference type="Gramene" id="GBG60898">
    <property type="protein sequence ID" value="GBG60898"/>
    <property type="gene ID" value="CBR_g16018"/>
</dbReference>
<evidence type="ECO:0000256" key="3">
    <source>
        <dbReference type="SAM" id="MobiDB-lite"/>
    </source>
</evidence>
<keyword evidence="6" id="KW-1185">Reference proteome</keyword>
<dbReference type="GO" id="GO:0009240">
    <property type="term" value="P:isopentenyl diphosphate biosynthetic process"/>
    <property type="evidence" value="ECO:0007669"/>
    <property type="project" value="TreeGrafter"/>
</dbReference>